<feature type="non-terminal residue" evidence="2">
    <location>
        <position position="127"/>
    </location>
</feature>
<keyword evidence="3" id="KW-1185">Reference proteome</keyword>
<protein>
    <submittedName>
        <fullName evidence="2">Uncharacterized protein</fullName>
    </submittedName>
</protein>
<organism evidence="2 3">
    <name type="scientific">Haematococcus lacustris</name>
    <name type="common">Green alga</name>
    <name type="synonym">Haematococcus pluvialis</name>
    <dbReference type="NCBI Taxonomy" id="44745"/>
    <lineage>
        <taxon>Eukaryota</taxon>
        <taxon>Viridiplantae</taxon>
        <taxon>Chlorophyta</taxon>
        <taxon>core chlorophytes</taxon>
        <taxon>Chlorophyceae</taxon>
        <taxon>CS clade</taxon>
        <taxon>Chlamydomonadales</taxon>
        <taxon>Haematococcaceae</taxon>
        <taxon>Haematococcus</taxon>
    </lineage>
</organism>
<comment type="caution">
    <text evidence="2">The sequence shown here is derived from an EMBL/GenBank/DDBJ whole genome shotgun (WGS) entry which is preliminary data.</text>
</comment>
<evidence type="ECO:0000313" key="3">
    <source>
        <dbReference type="Proteomes" id="UP000485058"/>
    </source>
</evidence>
<dbReference type="EMBL" id="BLLF01001444">
    <property type="protein sequence ID" value="GFH19330.1"/>
    <property type="molecule type" value="Genomic_DNA"/>
</dbReference>
<gene>
    <name evidence="2" type="ORF">HaLaN_16264</name>
</gene>
<dbReference type="Proteomes" id="UP000485058">
    <property type="component" value="Unassembled WGS sequence"/>
</dbReference>
<dbReference type="AlphaFoldDB" id="A0A699ZD82"/>
<reference evidence="2 3" key="1">
    <citation type="submission" date="2020-02" db="EMBL/GenBank/DDBJ databases">
        <title>Draft genome sequence of Haematococcus lacustris strain NIES-144.</title>
        <authorList>
            <person name="Morimoto D."/>
            <person name="Nakagawa S."/>
            <person name="Yoshida T."/>
            <person name="Sawayama S."/>
        </authorList>
    </citation>
    <scope>NUCLEOTIDE SEQUENCE [LARGE SCALE GENOMIC DNA]</scope>
    <source>
        <strain evidence="2 3">NIES-144</strain>
    </source>
</reference>
<name>A0A699ZD82_HAELA</name>
<feature type="region of interest" description="Disordered" evidence="1">
    <location>
        <begin position="1"/>
        <end position="28"/>
    </location>
</feature>
<evidence type="ECO:0000256" key="1">
    <source>
        <dbReference type="SAM" id="MobiDB-lite"/>
    </source>
</evidence>
<proteinExistence type="predicted"/>
<feature type="compositionally biased region" description="Polar residues" evidence="1">
    <location>
        <begin position="1"/>
        <end position="23"/>
    </location>
</feature>
<sequence length="127" mass="13956">MNSALETAAHLQNQDVEASNKSTGGRFGGGDMHEHLIRMGKQLAEIEAEHHQLFSGRQTDRDNLAKATARYFSGVQSRVDPLAGGLSPQVGSYPYCTQLFSNAAMPGRRHPTLAAMRRWPPAVFLTY</sequence>
<accession>A0A699ZD82</accession>
<evidence type="ECO:0000313" key="2">
    <source>
        <dbReference type="EMBL" id="GFH19330.1"/>
    </source>
</evidence>